<evidence type="ECO:0008006" key="3">
    <source>
        <dbReference type="Google" id="ProtNLM"/>
    </source>
</evidence>
<name>A0A238JZ68_9RHOB</name>
<accession>A0A238JZ68</accession>
<evidence type="ECO:0000313" key="2">
    <source>
        <dbReference type="Proteomes" id="UP000207598"/>
    </source>
</evidence>
<sequence length="120" mass="12877">MHRIVGLLASFGLLAGCLAPLYGDGAQVGSLNGQPLYEARCTVDLSTAGQKGLFGTGTVPLHGTCDIAAENRCGNKTAYTTVSVDRSNRRRVTDTFDNGPYRQTRTYTAEDQVLRFTCKG</sequence>
<dbReference type="AlphaFoldDB" id="A0A238JZ68"/>
<dbReference type="EMBL" id="FXYF01000002">
    <property type="protein sequence ID" value="SMX35940.1"/>
    <property type="molecule type" value="Genomic_DNA"/>
</dbReference>
<gene>
    <name evidence="1" type="ORF">MAA8898_00697</name>
</gene>
<keyword evidence="2" id="KW-1185">Reference proteome</keyword>
<dbReference type="Proteomes" id="UP000207598">
    <property type="component" value="Unassembled WGS sequence"/>
</dbReference>
<proteinExistence type="predicted"/>
<dbReference type="PROSITE" id="PS51257">
    <property type="entry name" value="PROKAR_LIPOPROTEIN"/>
    <property type="match status" value="1"/>
</dbReference>
<organism evidence="1 2">
    <name type="scientific">Maliponia aquimaris</name>
    <dbReference type="NCBI Taxonomy" id="1673631"/>
    <lineage>
        <taxon>Bacteria</taxon>
        <taxon>Pseudomonadati</taxon>
        <taxon>Pseudomonadota</taxon>
        <taxon>Alphaproteobacteria</taxon>
        <taxon>Rhodobacterales</taxon>
        <taxon>Paracoccaceae</taxon>
        <taxon>Maliponia</taxon>
    </lineage>
</organism>
<dbReference type="RefSeq" id="WP_094019585.1">
    <property type="nucleotide sequence ID" value="NZ_FXYF01000002.1"/>
</dbReference>
<dbReference type="OrthoDB" id="9850682at2"/>
<evidence type="ECO:0000313" key="1">
    <source>
        <dbReference type="EMBL" id="SMX35940.1"/>
    </source>
</evidence>
<reference evidence="1 2" key="1">
    <citation type="submission" date="2017-05" db="EMBL/GenBank/DDBJ databases">
        <authorList>
            <person name="Song R."/>
            <person name="Chenine A.L."/>
            <person name="Ruprecht R.M."/>
        </authorList>
    </citation>
    <scope>NUCLEOTIDE SEQUENCE [LARGE SCALE GENOMIC DNA]</scope>
    <source>
        <strain evidence="1 2">CECT 8898</strain>
    </source>
</reference>
<protein>
    <recommendedName>
        <fullName evidence="3">Lipoprotein</fullName>
    </recommendedName>
</protein>